<keyword evidence="2" id="KW-0808">Transferase</keyword>
<evidence type="ECO:0000313" key="3">
    <source>
        <dbReference type="Proteomes" id="UP000198224"/>
    </source>
</evidence>
<keyword evidence="3" id="KW-1185">Reference proteome</keyword>
<dbReference type="GO" id="GO:0003677">
    <property type="term" value="F:DNA binding"/>
    <property type="evidence" value="ECO:0007669"/>
    <property type="project" value="InterPro"/>
</dbReference>
<dbReference type="GO" id="GO:0032259">
    <property type="term" value="P:methylation"/>
    <property type="evidence" value="ECO:0007669"/>
    <property type="project" value="UniProtKB-KW"/>
</dbReference>
<dbReference type="Gene3D" id="3.40.50.150">
    <property type="entry name" value="Vaccinia Virus protein VP39"/>
    <property type="match status" value="1"/>
</dbReference>
<dbReference type="AlphaFoldDB" id="A0A1C4UDE1"/>
<dbReference type="SUPFAM" id="SSF53335">
    <property type="entry name" value="S-adenosyl-L-methionine-dependent methyltransferases"/>
    <property type="match status" value="1"/>
</dbReference>
<evidence type="ECO:0000259" key="1">
    <source>
        <dbReference type="Pfam" id="PF02384"/>
    </source>
</evidence>
<dbReference type="InterPro" id="IPR003356">
    <property type="entry name" value="DNA_methylase_A-5"/>
</dbReference>
<feature type="domain" description="DNA methylase adenine-specific" evidence="1">
    <location>
        <begin position="195"/>
        <end position="397"/>
    </location>
</feature>
<dbReference type="Pfam" id="PF02384">
    <property type="entry name" value="N6_Mtase"/>
    <property type="match status" value="1"/>
</dbReference>
<reference evidence="3" key="1">
    <citation type="submission" date="2016-06" db="EMBL/GenBank/DDBJ databases">
        <authorList>
            <person name="Varghese N."/>
            <person name="Submissions Spin"/>
        </authorList>
    </citation>
    <scope>NUCLEOTIDE SEQUENCE [LARGE SCALE GENOMIC DNA]</scope>
    <source>
        <strain evidence="3">DSM 45160</strain>
    </source>
</reference>
<accession>A0A1C4UDE1</accession>
<dbReference type="Proteomes" id="UP000198224">
    <property type="component" value="Chromosome I"/>
</dbReference>
<dbReference type="InterPro" id="IPR029063">
    <property type="entry name" value="SAM-dependent_MTases_sf"/>
</dbReference>
<dbReference type="Gene3D" id="1.10.10.10">
    <property type="entry name" value="Winged helix-like DNA-binding domain superfamily/Winged helix DNA-binding domain"/>
    <property type="match status" value="1"/>
</dbReference>
<dbReference type="PANTHER" id="PTHR42998:SF1">
    <property type="entry name" value="TYPE I RESTRICTION ENZYME HINDI METHYLASE SUBUNIT"/>
    <property type="match status" value="1"/>
</dbReference>
<gene>
    <name evidence="2" type="ORF">GA0070612_0316</name>
</gene>
<dbReference type="InterPro" id="IPR036388">
    <property type="entry name" value="WH-like_DNA-bd_sf"/>
</dbReference>
<dbReference type="RefSeq" id="WP_157742398.1">
    <property type="nucleotide sequence ID" value="NZ_LT607409.1"/>
</dbReference>
<organism evidence="2 3">
    <name type="scientific">Micromonospora chokoriensis</name>
    <dbReference type="NCBI Taxonomy" id="356851"/>
    <lineage>
        <taxon>Bacteria</taxon>
        <taxon>Bacillati</taxon>
        <taxon>Actinomycetota</taxon>
        <taxon>Actinomycetes</taxon>
        <taxon>Micromonosporales</taxon>
        <taxon>Micromonosporaceae</taxon>
        <taxon>Micromonospora</taxon>
    </lineage>
</organism>
<sequence>MTTEQPEHKTDVQLVTLTEVAEFAEVRRPTASNWRRRHPDFPRAVREEGQSALFDAAAVARWLDARPLPPAVLAAEADERLMTYGDVFRRGLELRSLGALRNTVRGDRLLAVALALAALRVLTAAPLTMDGLSEGIRRVAAEGRTAEAEALDRSLRDLPDGTQLLLKVVNDLVPSVGGGRAVERLLTQADRLGATNRQDATPETVCRLIAALMGSAAGLTVLDPAAGLGSLLLPLVEAVKPVGVQAADLDAAKVDLLRFRLICHGLKACVRRGNSLFDESSSVADVVVVDPPFTPFDRYTDNVPVTAELTPWAEAAVRFLRPEGRAYLLVPLPALRSARVRPGGLHPLGADGALRAVIQLPRRLHSFRVGVEFALLVYGNAPDGYRRPDDVLFCDADRFAATGADGWFSEVADWVRNPDDAPAEFTCWGEARGSLMPTDRLTGLRSATFQLARLREAQRAVHRFEPELADVPVEPMSRGYRTVGELFRVLPGHKANDKRIRKNDPTGLPVIGVAELTGVVPVGSRSIGTLDVSEAAQVTHPGDVVMLGGDKIRAMVDKAGGSIVLSPARVIRIPGFADYQQHPVDREGIARPHPGMTPRVLVALLMAPRNADRATGGLVRRVDLSRLELPRLETEEVVRLDEVLATFEARRRRAVEHLTAIDAVQAALVAGIADGALKVIVDSDGVSEEGS</sequence>
<dbReference type="EMBL" id="LT607409">
    <property type="protein sequence ID" value="SCE69705.1"/>
    <property type="molecule type" value="Genomic_DNA"/>
</dbReference>
<name>A0A1C4UDE1_9ACTN</name>
<dbReference type="PRINTS" id="PR00507">
    <property type="entry name" value="N12N6MTFRASE"/>
</dbReference>
<evidence type="ECO:0000313" key="2">
    <source>
        <dbReference type="EMBL" id="SCE69705.1"/>
    </source>
</evidence>
<protein>
    <submittedName>
        <fullName evidence="2">Methyltransferase domain-containing protein</fullName>
    </submittedName>
</protein>
<dbReference type="InterPro" id="IPR052916">
    <property type="entry name" value="Type-I_RE_MTase_Subunit"/>
</dbReference>
<dbReference type="PANTHER" id="PTHR42998">
    <property type="entry name" value="TYPE I RESTRICTION ENZYME HINDVIIP M PROTEIN-RELATED"/>
    <property type="match status" value="1"/>
</dbReference>
<dbReference type="GO" id="GO:0008170">
    <property type="term" value="F:N-methyltransferase activity"/>
    <property type="evidence" value="ECO:0007669"/>
    <property type="project" value="InterPro"/>
</dbReference>
<proteinExistence type="predicted"/>
<keyword evidence="2" id="KW-0489">Methyltransferase</keyword>